<dbReference type="STRING" id="1682113.A7U43_18290"/>
<keyword evidence="3" id="KW-1185">Reference proteome</keyword>
<keyword evidence="2" id="KW-0808">Transferase</keyword>
<evidence type="ECO:0000313" key="2">
    <source>
        <dbReference type="EMBL" id="ANE80981.1"/>
    </source>
</evidence>
<dbReference type="InterPro" id="IPR041726">
    <property type="entry name" value="ACAD10_11_N"/>
</dbReference>
<dbReference type="PANTHER" id="PTHR47829:SF1">
    <property type="entry name" value="HAD FAMILY PHOSPHATASE"/>
    <property type="match status" value="1"/>
</dbReference>
<dbReference type="InterPro" id="IPR011009">
    <property type="entry name" value="Kinase-like_dom_sf"/>
</dbReference>
<dbReference type="InterPro" id="IPR002575">
    <property type="entry name" value="Aminoglycoside_PTrfase"/>
</dbReference>
<feature type="domain" description="Aminoglycoside phosphotransferase" evidence="1">
    <location>
        <begin position="36"/>
        <end position="260"/>
    </location>
</feature>
<proteinExistence type="predicted"/>
<protein>
    <submittedName>
        <fullName evidence="2">Aminoglycoside phosphotransferase</fullName>
    </submittedName>
</protein>
<dbReference type="CDD" id="cd05154">
    <property type="entry name" value="ACAD10_11_N-like"/>
    <property type="match status" value="1"/>
</dbReference>
<name>A0A172UPG2_9MYCO</name>
<dbReference type="InterPro" id="IPR052898">
    <property type="entry name" value="ACAD10-like"/>
</dbReference>
<dbReference type="Pfam" id="PF01636">
    <property type="entry name" value="APH"/>
    <property type="match status" value="1"/>
</dbReference>
<reference evidence="2 3" key="1">
    <citation type="submission" date="2016-05" db="EMBL/GenBank/DDBJ databases">
        <title>Complete genome sequence of a phthalic acid esters degrading Mycobacterium sp. YC-RL4.</title>
        <authorList>
            <person name="Ren L."/>
            <person name="Fan S."/>
            <person name="Ruth N."/>
            <person name="Jia Y."/>
            <person name="Wang J."/>
            <person name="Qiao C."/>
        </authorList>
    </citation>
    <scope>NUCLEOTIDE SEQUENCE [LARGE SCALE GENOMIC DNA]</scope>
    <source>
        <strain evidence="2 3">YC-RL4</strain>
    </source>
</reference>
<dbReference type="AlphaFoldDB" id="A0A172UPG2"/>
<accession>A0A172UPG2</accession>
<dbReference type="OrthoDB" id="3806873at2"/>
<organism evidence="2 3">
    <name type="scientific">Mycobacterium adipatum</name>
    <dbReference type="NCBI Taxonomy" id="1682113"/>
    <lineage>
        <taxon>Bacteria</taxon>
        <taxon>Bacillati</taxon>
        <taxon>Actinomycetota</taxon>
        <taxon>Actinomycetes</taxon>
        <taxon>Mycobacteriales</taxon>
        <taxon>Mycobacteriaceae</taxon>
        <taxon>Mycobacterium</taxon>
    </lineage>
</organism>
<dbReference type="EMBL" id="CP015596">
    <property type="protein sequence ID" value="ANE80981.1"/>
    <property type="molecule type" value="Genomic_DNA"/>
</dbReference>
<dbReference type="SUPFAM" id="SSF56112">
    <property type="entry name" value="Protein kinase-like (PK-like)"/>
    <property type="match status" value="1"/>
</dbReference>
<dbReference type="GO" id="GO:0016740">
    <property type="term" value="F:transferase activity"/>
    <property type="evidence" value="ECO:0007669"/>
    <property type="project" value="UniProtKB-KW"/>
</dbReference>
<dbReference type="Gene3D" id="3.30.200.20">
    <property type="entry name" value="Phosphorylase Kinase, domain 1"/>
    <property type="match status" value="1"/>
</dbReference>
<dbReference type="Gene3D" id="3.90.1200.10">
    <property type="match status" value="1"/>
</dbReference>
<gene>
    <name evidence="2" type="ORF">A7U43_18290</name>
</gene>
<dbReference type="RefSeq" id="WP_067998158.1">
    <property type="nucleotide sequence ID" value="NZ_CP015596.1"/>
</dbReference>
<evidence type="ECO:0000313" key="3">
    <source>
        <dbReference type="Proteomes" id="UP000077143"/>
    </source>
</evidence>
<dbReference type="PANTHER" id="PTHR47829">
    <property type="entry name" value="HYDROLASE, PUTATIVE (AFU_ORTHOLOGUE AFUA_1G12880)-RELATED"/>
    <property type="match status" value="1"/>
</dbReference>
<evidence type="ECO:0000259" key="1">
    <source>
        <dbReference type="Pfam" id="PF01636"/>
    </source>
</evidence>
<sequence length="354" mass="38798">MSGVPELVDVLPQHRFDEAALVRYLQVHGIEGPLQIRQFQGGQSNPTFHLRSAAGEFVLRKKPPGTLLPRAHDVGREYRVMSALAASDVPVPRMRAMCTDESVLGTPFFVMEHVPGRVFPDRVLRDGTPAERAAVYRDLARVLARLHTVDWRAAGLSDFGRPDGYLARQVALWTRTWETVKVEDCADMDRLAAWLPAHLPDGDEACIAHGDYRLGNVLLHPTEPRIVAVLDWELATIGHPLADLGYAAMTYHLPGADDPLMGVAGEDLAGTGIPDEAAFVAEYCRHAGRDVPDDLPIFVVFSMFRLASIVAGVWRRGLDGNASDARAGTDLFRDRYRGLAERAWALAGEAPGGL</sequence>
<dbReference type="Proteomes" id="UP000077143">
    <property type="component" value="Chromosome"/>
</dbReference>
<dbReference type="KEGG" id="madi:A7U43_18290"/>